<keyword evidence="4" id="KW-0496">Mitochondrion</keyword>
<keyword evidence="8" id="KW-1185">Reference proteome</keyword>
<evidence type="ECO:0000256" key="3">
    <source>
        <dbReference type="ARBA" id="ARBA00022792"/>
    </source>
</evidence>
<gene>
    <name evidence="7" type="ORF">ACAOBT_LOCUS13069</name>
</gene>
<dbReference type="InterPro" id="IPR036539">
    <property type="entry name" value="Cyt_c_oxidase_su7a_sf"/>
</dbReference>
<sequence length="87" mass="9647">MNNSKKVLALANATYRQLARNASTGKEVPPRWERFQKVTKHLQMDESAPVHLKGGLGDRFLFGSTVALVMLGLGLSAETVYTLIFKK</sequence>
<comment type="subcellular location">
    <subcellularLocation>
        <location evidence="1">Mitochondrion inner membrane</location>
    </subcellularLocation>
</comment>
<organism evidence="7 8">
    <name type="scientific">Acanthoscelides obtectus</name>
    <name type="common">Bean weevil</name>
    <name type="synonym">Bruchus obtectus</name>
    <dbReference type="NCBI Taxonomy" id="200917"/>
    <lineage>
        <taxon>Eukaryota</taxon>
        <taxon>Metazoa</taxon>
        <taxon>Ecdysozoa</taxon>
        <taxon>Arthropoda</taxon>
        <taxon>Hexapoda</taxon>
        <taxon>Insecta</taxon>
        <taxon>Pterygota</taxon>
        <taxon>Neoptera</taxon>
        <taxon>Endopterygota</taxon>
        <taxon>Coleoptera</taxon>
        <taxon>Polyphaga</taxon>
        <taxon>Cucujiformia</taxon>
        <taxon>Chrysomeloidea</taxon>
        <taxon>Chrysomelidae</taxon>
        <taxon>Bruchinae</taxon>
        <taxon>Bruchini</taxon>
        <taxon>Acanthoscelides</taxon>
    </lineage>
</organism>
<dbReference type="Proteomes" id="UP001152888">
    <property type="component" value="Unassembled WGS sequence"/>
</dbReference>
<evidence type="ECO:0000256" key="4">
    <source>
        <dbReference type="ARBA" id="ARBA00023128"/>
    </source>
</evidence>
<evidence type="ECO:0000313" key="8">
    <source>
        <dbReference type="Proteomes" id="UP001152888"/>
    </source>
</evidence>
<keyword evidence="3" id="KW-0999">Mitochondrion inner membrane</keyword>
<dbReference type="EMBL" id="CAKOFQ010006870">
    <property type="protein sequence ID" value="CAH1978101.1"/>
    <property type="molecule type" value="Genomic_DNA"/>
</dbReference>
<comment type="similarity">
    <text evidence="2">Belongs to the cytochrome c oxidase VIIa family.</text>
</comment>
<evidence type="ECO:0000256" key="2">
    <source>
        <dbReference type="ARBA" id="ARBA00009331"/>
    </source>
</evidence>
<proteinExistence type="inferred from homology"/>
<dbReference type="GO" id="GO:0045277">
    <property type="term" value="C:respiratory chain complex IV"/>
    <property type="evidence" value="ECO:0007669"/>
    <property type="project" value="InterPro"/>
</dbReference>
<dbReference type="Gene3D" id="4.10.91.10">
    <property type="entry name" value="Cytochrome c oxidase, subunit VIIa"/>
    <property type="match status" value="1"/>
</dbReference>
<dbReference type="SUPFAM" id="SSF81419">
    <property type="entry name" value="Mitochondrial cytochrome c oxidase subunit VIIa"/>
    <property type="match status" value="1"/>
</dbReference>
<dbReference type="OrthoDB" id="5966508at2759"/>
<keyword evidence="6" id="KW-1133">Transmembrane helix</keyword>
<name>A0A9P0PCS0_ACAOB</name>
<protein>
    <submittedName>
        <fullName evidence="7">Uncharacterized protein</fullName>
    </submittedName>
</protein>
<dbReference type="GO" id="GO:0005743">
    <property type="term" value="C:mitochondrial inner membrane"/>
    <property type="evidence" value="ECO:0007669"/>
    <property type="project" value="UniProtKB-SubCell"/>
</dbReference>
<evidence type="ECO:0000313" key="7">
    <source>
        <dbReference type="EMBL" id="CAH1978101.1"/>
    </source>
</evidence>
<reference evidence="7" key="1">
    <citation type="submission" date="2022-03" db="EMBL/GenBank/DDBJ databases">
        <authorList>
            <person name="Sayadi A."/>
        </authorList>
    </citation>
    <scope>NUCLEOTIDE SEQUENCE</scope>
</reference>
<dbReference type="AlphaFoldDB" id="A0A9P0PCS0"/>
<feature type="transmembrane region" description="Helical" evidence="6">
    <location>
        <begin position="60"/>
        <end position="84"/>
    </location>
</feature>
<dbReference type="GO" id="GO:0006123">
    <property type="term" value="P:mitochondrial electron transport, cytochrome c to oxygen"/>
    <property type="evidence" value="ECO:0007669"/>
    <property type="project" value="InterPro"/>
</dbReference>
<evidence type="ECO:0000256" key="6">
    <source>
        <dbReference type="SAM" id="Phobius"/>
    </source>
</evidence>
<evidence type="ECO:0000256" key="5">
    <source>
        <dbReference type="ARBA" id="ARBA00023136"/>
    </source>
</evidence>
<evidence type="ECO:0000256" key="1">
    <source>
        <dbReference type="ARBA" id="ARBA00004273"/>
    </source>
</evidence>
<comment type="caution">
    <text evidence="7">The sequence shown here is derived from an EMBL/GenBank/DDBJ whole genome shotgun (WGS) entry which is preliminary data.</text>
</comment>
<keyword evidence="5 6" id="KW-0472">Membrane</keyword>
<keyword evidence="6" id="KW-0812">Transmembrane</keyword>
<accession>A0A9P0PCS0</accession>